<keyword evidence="3" id="KW-1185">Reference proteome</keyword>
<dbReference type="WBParaSite" id="maker-uti_cns_0002853-snap-gene-0.4-mRNA-1">
    <property type="protein sequence ID" value="maker-uti_cns_0002853-snap-gene-0.4-mRNA-1"/>
    <property type="gene ID" value="maker-uti_cns_0002853-snap-gene-0.4"/>
</dbReference>
<evidence type="ECO:0000313" key="3">
    <source>
        <dbReference type="Proteomes" id="UP000095280"/>
    </source>
</evidence>
<dbReference type="Pfam" id="PF01984">
    <property type="entry name" value="dsDNA_bind"/>
    <property type="match status" value="1"/>
</dbReference>
<evidence type="ECO:0000256" key="2">
    <source>
        <dbReference type="SAM" id="MobiDB-lite"/>
    </source>
</evidence>
<feature type="compositionally biased region" description="Low complexity" evidence="2">
    <location>
        <begin position="9"/>
        <end position="21"/>
    </location>
</feature>
<name>A0A1I8GH38_9PLAT</name>
<dbReference type="PANTHER" id="PTHR10840">
    <property type="entry name" value="PROGRAMMED CELL DEATH PROTEIN 5"/>
    <property type="match status" value="1"/>
</dbReference>
<feature type="region of interest" description="Disordered" evidence="2">
    <location>
        <begin position="1"/>
        <end position="34"/>
    </location>
</feature>
<evidence type="ECO:0000313" key="5">
    <source>
        <dbReference type="WBParaSite" id="maker-uti_cns_0002853-snap-gene-0.4-mRNA-1"/>
    </source>
</evidence>
<protein>
    <submittedName>
        <fullName evidence="4 5">Programmed cell death protein 5</fullName>
    </submittedName>
</protein>
<dbReference type="Gene3D" id="1.10.8.140">
    <property type="entry name" value="PDCD5-like"/>
    <property type="match status" value="1"/>
</dbReference>
<evidence type="ECO:0000313" key="4">
    <source>
        <dbReference type="WBParaSite" id="maker-uti_cns_0001881-snap-gene-0.16-mRNA-1"/>
    </source>
</evidence>
<dbReference type="GO" id="GO:0003677">
    <property type="term" value="F:DNA binding"/>
    <property type="evidence" value="ECO:0007669"/>
    <property type="project" value="InterPro"/>
</dbReference>
<comment type="similarity">
    <text evidence="1">Belongs to the PDCD5 family.</text>
</comment>
<dbReference type="SUPFAM" id="SSF46950">
    <property type="entry name" value="Double-stranded DNA-binding domain"/>
    <property type="match status" value="1"/>
</dbReference>
<evidence type="ECO:0000256" key="1">
    <source>
        <dbReference type="ARBA" id="ARBA00010490"/>
    </source>
</evidence>
<dbReference type="InterPro" id="IPR002836">
    <property type="entry name" value="PDCD5-like"/>
</dbReference>
<proteinExistence type="inferred from homology"/>
<dbReference type="Proteomes" id="UP000095280">
    <property type="component" value="Unplaced"/>
</dbReference>
<dbReference type="GO" id="GO:0005829">
    <property type="term" value="C:cytosol"/>
    <property type="evidence" value="ECO:0007669"/>
    <property type="project" value="TreeGrafter"/>
</dbReference>
<organism evidence="3 4">
    <name type="scientific">Macrostomum lignano</name>
    <dbReference type="NCBI Taxonomy" id="282301"/>
    <lineage>
        <taxon>Eukaryota</taxon>
        <taxon>Metazoa</taxon>
        <taxon>Spiralia</taxon>
        <taxon>Lophotrochozoa</taxon>
        <taxon>Platyhelminthes</taxon>
        <taxon>Rhabditophora</taxon>
        <taxon>Macrostomorpha</taxon>
        <taxon>Macrostomida</taxon>
        <taxon>Macrostomidae</taxon>
        <taxon>Macrostomum</taxon>
    </lineage>
</organism>
<dbReference type="WBParaSite" id="maker-uti_cns_0001881-snap-gene-0.16-mRNA-1">
    <property type="protein sequence ID" value="maker-uti_cns_0001881-snap-gene-0.16-mRNA-1"/>
    <property type="gene ID" value="maker-uti_cns_0001881-snap-gene-0.16"/>
</dbReference>
<sequence length="122" mass="13722">NFQASNSSQQQQQQLAQQAEQQRQRQEEEKQRAEMKNVMLSQILDQAARARLNTLAMTKPEKAALVEQRLIAMARSGQIADKVSEEQLKQILESAGGSGSSKSVNVKFDRRRAAIDSDDDDY</sequence>
<dbReference type="PIRSF" id="PIRSF015730">
    <property type="entry name" value="TFAR19"/>
    <property type="match status" value="1"/>
</dbReference>
<dbReference type="InterPro" id="IPR036883">
    <property type="entry name" value="PDCD5-like_sf"/>
</dbReference>
<dbReference type="AlphaFoldDB" id="A0A1I8GH38"/>
<dbReference type="PANTHER" id="PTHR10840:SF0">
    <property type="entry name" value="PROGRAMMED CELL DEATH PROTEIN 5"/>
    <property type="match status" value="1"/>
</dbReference>
<dbReference type="GO" id="GO:0005634">
    <property type="term" value="C:nucleus"/>
    <property type="evidence" value="ECO:0007669"/>
    <property type="project" value="TreeGrafter"/>
</dbReference>
<feature type="compositionally biased region" description="Basic and acidic residues" evidence="2">
    <location>
        <begin position="22"/>
        <end position="34"/>
    </location>
</feature>
<feature type="region of interest" description="Disordered" evidence="2">
    <location>
        <begin position="92"/>
        <end position="122"/>
    </location>
</feature>
<reference evidence="4 5" key="1">
    <citation type="submission" date="2016-11" db="UniProtKB">
        <authorList>
            <consortium name="WormBaseParasite"/>
        </authorList>
    </citation>
    <scope>IDENTIFICATION</scope>
</reference>
<accession>A0A1I8GH38</accession>